<name>A0A1X7HK49_9BACL</name>
<accession>A0A1X7HK49</accession>
<sequence length="141" mass="15756">MNIGSKIYFDKITGDVIENTGERTGAVVETTREQDFEVYIALSERVPETVGMIQLEYGAYASDFAEGGRITRVDLSALKPLFTYPDPTDPETPQEPRPALSSQVEELKQENTLLKAQTTVLSERTDFVEDVIAEMATQVYK</sequence>
<protein>
    <submittedName>
        <fullName evidence="2">Uncharacterized protein</fullName>
    </submittedName>
</protein>
<reference evidence="2 3" key="1">
    <citation type="submission" date="2017-04" db="EMBL/GenBank/DDBJ databases">
        <authorList>
            <person name="Afonso C.L."/>
            <person name="Miller P.J."/>
            <person name="Scott M.A."/>
            <person name="Spackman E."/>
            <person name="Goraichik I."/>
            <person name="Dimitrov K.M."/>
            <person name="Suarez D.L."/>
            <person name="Swayne D.E."/>
        </authorList>
    </citation>
    <scope>NUCLEOTIDE SEQUENCE [LARGE SCALE GENOMIC DNA]</scope>
    <source>
        <strain evidence="2 3">N3/975</strain>
    </source>
</reference>
<organism evidence="2 3">
    <name type="scientific">Paenibacillus uliginis N3/975</name>
    <dbReference type="NCBI Taxonomy" id="1313296"/>
    <lineage>
        <taxon>Bacteria</taxon>
        <taxon>Bacillati</taxon>
        <taxon>Bacillota</taxon>
        <taxon>Bacilli</taxon>
        <taxon>Bacillales</taxon>
        <taxon>Paenibacillaceae</taxon>
        <taxon>Paenibacillus</taxon>
    </lineage>
</organism>
<dbReference type="STRING" id="1313296.SAMN05661091_4130"/>
<gene>
    <name evidence="2" type="ORF">SAMN05661091_4130</name>
</gene>
<dbReference type="EMBL" id="LT840184">
    <property type="protein sequence ID" value="SMF88128.1"/>
    <property type="molecule type" value="Genomic_DNA"/>
</dbReference>
<keyword evidence="3" id="KW-1185">Reference proteome</keyword>
<proteinExistence type="predicted"/>
<dbReference type="RefSeq" id="WP_208914898.1">
    <property type="nucleotide sequence ID" value="NZ_LT840184.1"/>
</dbReference>
<evidence type="ECO:0000313" key="3">
    <source>
        <dbReference type="Proteomes" id="UP000192940"/>
    </source>
</evidence>
<evidence type="ECO:0000313" key="2">
    <source>
        <dbReference type="EMBL" id="SMF88128.1"/>
    </source>
</evidence>
<feature type="region of interest" description="Disordered" evidence="1">
    <location>
        <begin position="81"/>
        <end position="106"/>
    </location>
</feature>
<dbReference type="AlphaFoldDB" id="A0A1X7HK49"/>
<evidence type="ECO:0000256" key="1">
    <source>
        <dbReference type="SAM" id="MobiDB-lite"/>
    </source>
</evidence>
<dbReference type="Proteomes" id="UP000192940">
    <property type="component" value="Chromosome I"/>
</dbReference>